<evidence type="ECO:0000313" key="7">
    <source>
        <dbReference type="Proteomes" id="UP000451860"/>
    </source>
</evidence>
<proteinExistence type="predicted"/>
<dbReference type="GO" id="GO:0000976">
    <property type="term" value="F:transcription cis-regulatory region binding"/>
    <property type="evidence" value="ECO:0007669"/>
    <property type="project" value="TreeGrafter"/>
</dbReference>
<feature type="domain" description="HTH tetR-type" evidence="5">
    <location>
        <begin position="6"/>
        <end position="71"/>
    </location>
</feature>
<gene>
    <name evidence="6" type="ORF">GB883_04240</name>
</gene>
<feature type="DNA-binding region" description="H-T-H motif" evidence="4">
    <location>
        <begin position="34"/>
        <end position="53"/>
    </location>
</feature>
<dbReference type="InterPro" id="IPR011075">
    <property type="entry name" value="TetR_C"/>
</dbReference>
<protein>
    <submittedName>
        <fullName evidence="6">TetR family transcriptional regulator</fullName>
    </submittedName>
</protein>
<dbReference type="SUPFAM" id="SSF46689">
    <property type="entry name" value="Homeodomain-like"/>
    <property type="match status" value="1"/>
</dbReference>
<dbReference type="SUPFAM" id="SSF48498">
    <property type="entry name" value="Tetracyclin repressor-like, C-terminal domain"/>
    <property type="match status" value="1"/>
</dbReference>
<dbReference type="Pfam" id="PF16859">
    <property type="entry name" value="TetR_C_11"/>
    <property type="match status" value="1"/>
</dbReference>
<evidence type="ECO:0000256" key="1">
    <source>
        <dbReference type="ARBA" id="ARBA00023015"/>
    </source>
</evidence>
<sequence length="199" mass="21977">MVGRSEESRQAILKSTLKLLGVGNRRGTTIQKLTIEAIAKQAGVSKSTIYRWWDNKAAVVIDAFVSEYLTHTPVREDVPFEEALRDHVAAVVHQYAGLDGKLVAQLIAEAQYDPAAMQEFHNRFWLGRRAAVEALIRRGIDEGVLRSDVEPGMLANLAYAPIYLRLLLHDGPLDDKFAGEIVELALHGIGLRAHALEGS</sequence>
<keyword evidence="3" id="KW-0804">Transcription</keyword>
<dbReference type="Gene3D" id="1.10.357.10">
    <property type="entry name" value="Tetracycline Repressor, domain 2"/>
    <property type="match status" value="1"/>
</dbReference>
<dbReference type="PANTHER" id="PTHR30055:SF148">
    <property type="entry name" value="TETR-FAMILY TRANSCRIPTIONAL REGULATOR"/>
    <property type="match status" value="1"/>
</dbReference>
<dbReference type="InterPro" id="IPR001647">
    <property type="entry name" value="HTH_TetR"/>
</dbReference>
<dbReference type="InterPro" id="IPR036271">
    <property type="entry name" value="Tet_transcr_reg_TetR-rel_C_sf"/>
</dbReference>
<evidence type="ECO:0000259" key="5">
    <source>
        <dbReference type="PROSITE" id="PS50977"/>
    </source>
</evidence>
<dbReference type="InterPro" id="IPR009057">
    <property type="entry name" value="Homeodomain-like_sf"/>
</dbReference>
<keyword evidence="7" id="KW-1185">Reference proteome</keyword>
<comment type="caution">
    <text evidence="6">The sequence shown here is derived from an EMBL/GenBank/DDBJ whole genome shotgun (WGS) entry which is preliminary data.</text>
</comment>
<keyword evidence="2 4" id="KW-0238">DNA-binding</keyword>
<accession>A0A7J5UT31</accession>
<dbReference type="PANTHER" id="PTHR30055">
    <property type="entry name" value="HTH-TYPE TRANSCRIPTIONAL REGULATOR RUTR"/>
    <property type="match status" value="1"/>
</dbReference>
<dbReference type="GO" id="GO:0003700">
    <property type="term" value="F:DNA-binding transcription factor activity"/>
    <property type="evidence" value="ECO:0007669"/>
    <property type="project" value="TreeGrafter"/>
</dbReference>
<evidence type="ECO:0000256" key="2">
    <source>
        <dbReference type="ARBA" id="ARBA00023125"/>
    </source>
</evidence>
<dbReference type="Proteomes" id="UP000451860">
    <property type="component" value="Unassembled WGS sequence"/>
</dbReference>
<dbReference type="InterPro" id="IPR050109">
    <property type="entry name" value="HTH-type_TetR-like_transc_reg"/>
</dbReference>
<reference evidence="6 7" key="1">
    <citation type="submission" date="2019-10" db="EMBL/GenBank/DDBJ databases">
        <title>Georgenia wutianyii sp. nov. and Georgenia yuyongxinii sp. nov. isolated from plateau pika (Ochotona curzoniae) in the Qinghai-Tibet plateau of China.</title>
        <authorList>
            <person name="Tian Z."/>
        </authorList>
    </citation>
    <scope>NUCLEOTIDE SEQUENCE [LARGE SCALE GENOMIC DNA]</scope>
    <source>
        <strain evidence="6 7">DSM 21501</strain>
    </source>
</reference>
<evidence type="ECO:0000256" key="3">
    <source>
        <dbReference type="ARBA" id="ARBA00023163"/>
    </source>
</evidence>
<dbReference type="EMBL" id="WHJE01000011">
    <property type="protein sequence ID" value="KAE8765374.1"/>
    <property type="molecule type" value="Genomic_DNA"/>
</dbReference>
<evidence type="ECO:0000313" key="6">
    <source>
        <dbReference type="EMBL" id="KAE8765374.1"/>
    </source>
</evidence>
<dbReference type="PROSITE" id="PS50977">
    <property type="entry name" value="HTH_TETR_2"/>
    <property type="match status" value="1"/>
</dbReference>
<name>A0A7J5UT31_9MICO</name>
<dbReference type="AlphaFoldDB" id="A0A7J5UT31"/>
<organism evidence="6 7">
    <name type="scientific">Georgenia thermotolerans</name>
    <dbReference type="NCBI Taxonomy" id="527326"/>
    <lineage>
        <taxon>Bacteria</taxon>
        <taxon>Bacillati</taxon>
        <taxon>Actinomycetota</taxon>
        <taxon>Actinomycetes</taxon>
        <taxon>Micrococcales</taxon>
        <taxon>Bogoriellaceae</taxon>
        <taxon>Georgenia</taxon>
    </lineage>
</organism>
<dbReference type="RefSeq" id="WP_152202703.1">
    <property type="nucleotide sequence ID" value="NZ_VUKF01000017.1"/>
</dbReference>
<keyword evidence="1" id="KW-0805">Transcription regulation</keyword>
<dbReference type="Gene3D" id="1.10.10.60">
    <property type="entry name" value="Homeodomain-like"/>
    <property type="match status" value="1"/>
</dbReference>
<evidence type="ECO:0000256" key="4">
    <source>
        <dbReference type="PROSITE-ProRule" id="PRU00335"/>
    </source>
</evidence>
<dbReference type="OrthoDB" id="9796019at2"/>
<dbReference type="Pfam" id="PF00440">
    <property type="entry name" value="TetR_N"/>
    <property type="match status" value="1"/>
</dbReference>